<comment type="caution">
    <text evidence="2">The sequence shown here is derived from an EMBL/GenBank/DDBJ whole genome shotgun (WGS) entry which is preliminary data.</text>
</comment>
<keyword evidence="3" id="KW-1185">Reference proteome</keyword>
<reference evidence="2" key="1">
    <citation type="journal article" date="2022" name="G3 (Bethesda)">
        <title>High quality genome of the basidiomycete yeast Dioszegia hungarica PDD-24b-2 isolated from cloud water.</title>
        <authorList>
            <person name="Jarrige D."/>
            <person name="Haridas S."/>
            <person name="Bleykasten-Grosshans C."/>
            <person name="Joly M."/>
            <person name="Nadalig T."/>
            <person name="Sancelme M."/>
            <person name="Vuilleumier S."/>
            <person name="Grigoriev I.V."/>
            <person name="Amato P."/>
            <person name="Bringel F."/>
        </authorList>
    </citation>
    <scope>NUCLEOTIDE SEQUENCE</scope>
    <source>
        <strain evidence="2">PDD-24b-2</strain>
    </source>
</reference>
<dbReference type="EMBL" id="JAKWFO010000001">
    <property type="protein sequence ID" value="KAI9639466.1"/>
    <property type="molecule type" value="Genomic_DNA"/>
</dbReference>
<gene>
    <name evidence="2" type="ORF">MKK02DRAFT_29523</name>
</gene>
<evidence type="ECO:0000256" key="1">
    <source>
        <dbReference type="SAM" id="MobiDB-lite"/>
    </source>
</evidence>
<evidence type="ECO:0000313" key="2">
    <source>
        <dbReference type="EMBL" id="KAI9639466.1"/>
    </source>
</evidence>
<feature type="region of interest" description="Disordered" evidence="1">
    <location>
        <begin position="351"/>
        <end position="376"/>
    </location>
</feature>
<proteinExistence type="predicted"/>
<feature type="compositionally biased region" description="Basic and acidic residues" evidence="1">
    <location>
        <begin position="354"/>
        <end position="376"/>
    </location>
</feature>
<evidence type="ECO:0000313" key="3">
    <source>
        <dbReference type="Proteomes" id="UP001164286"/>
    </source>
</evidence>
<name>A0AA38LYS7_9TREE</name>
<dbReference type="RefSeq" id="XP_052949243.1">
    <property type="nucleotide sequence ID" value="XM_053087841.1"/>
</dbReference>
<sequence length="376" mass="42179">MTQLPKEILLEVLLFAQNSNPRPHASPPPQRSASRQATLAACMRVNRDMYSLASTLLYGPIIIADSLPLLVRGVNDPPVPGLTPKRELFDRIKHLYLEYSDKRDGLAPSGTFVEGVDSRVAEMEAELRGRLATPWDHEVSIKAVRKSLREAVQLEWAWGEIMEGDRPKPIFMSLETLSIGAIFGQDEEAEEGQRSGSLSQQALWDFYRTAQTALLNFVAHSPSIKHYCVTGTGPLSFGGHNLRRLTCDKDANRRHPPQMFLGMRSRWYSHTLPPEARSLGTLVSSWLLDAAHECIVERVRLAGEDARRDVPDWNITGGFYSPFLPEDTFLRVTDSVLQSLTESVRDTVSIFHDQSGHPRPAERSARAGQPRDSRYP</sequence>
<protein>
    <submittedName>
        <fullName evidence="2">Uncharacterized protein</fullName>
    </submittedName>
</protein>
<dbReference type="AlphaFoldDB" id="A0AA38LYS7"/>
<organism evidence="2 3">
    <name type="scientific">Dioszegia hungarica</name>
    <dbReference type="NCBI Taxonomy" id="4972"/>
    <lineage>
        <taxon>Eukaryota</taxon>
        <taxon>Fungi</taxon>
        <taxon>Dikarya</taxon>
        <taxon>Basidiomycota</taxon>
        <taxon>Agaricomycotina</taxon>
        <taxon>Tremellomycetes</taxon>
        <taxon>Tremellales</taxon>
        <taxon>Bulleribasidiaceae</taxon>
        <taxon>Dioszegia</taxon>
    </lineage>
</organism>
<dbReference type="GeneID" id="77727046"/>
<accession>A0AA38LYS7</accession>
<dbReference type="Proteomes" id="UP001164286">
    <property type="component" value="Unassembled WGS sequence"/>
</dbReference>